<dbReference type="RefSeq" id="WP_200826089.1">
    <property type="nucleotide sequence ID" value="NZ_FWXV01000018.1"/>
</dbReference>
<evidence type="ECO:0000256" key="5">
    <source>
        <dbReference type="ARBA" id="ARBA00023146"/>
    </source>
</evidence>
<dbReference type="PROSITE" id="PS50862">
    <property type="entry name" value="AA_TRNA_LIGASE_II"/>
    <property type="match status" value="1"/>
</dbReference>
<keyword evidence="3" id="KW-0067">ATP-binding</keyword>
<dbReference type="PANTHER" id="PTHR22594:SF34">
    <property type="entry name" value="ASPARAGINE--TRNA LIGASE, MITOCHONDRIAL-RELATED"/>
    <property type="match status" value="1"/>
</dbReference>
<dbReference type="EMBL" id="FWXV01000018">
    <property type="protein sequence ID" value="SMD26920.1"/>
    <property type="molecule type" value="Genomic_DNA"/>
</dbReference>
<dbReference type="Gene3D" id="3.30.930.10">
    <property type="entry name" value="Bira Bifunctional Protein, Domain 2"/>
    <property type="match status" value="1"/>
</dbReference>
<dbReference type="InterPro" id="IPR006195">
    <property type="entry name" value="aa-tRNA-synth_II"/>
</dbReference>
<gene>
    <name evidence="7" type="ORF">SAMN05661093_10507</name>
</gene>
<dbReference type="InterPro" id="IPR004364">
    <property type="entry name" value="Aa-tRNA-synt_II"/>
</dbReference>
<dbReference type="SUPFAM" id="SSF55681">
    <property type="entry name" value="Class II aaRS and biotin synthetases"/>
    <property type="match status" value="1"/>
</dbReference>
<dbReference type="Proteomes" id="UP000192674">
    <property type="component" value="Unassembled WGS sequence"/>
</dbReference>
<keyword evidence="5 7" id="KW-0030">Aminoacyl-tRNA synthetase</keyword>
<dbReference type="GO" id="GO:0006421">
    <property type="term" value="P:asparaginyl-tRNA aminoacylation"/>
    <property type="evidence" value="ECO:0007669"/>
    <property type="project" value="TreeGrafter"/>
</dbReference>
<dbReference type="PANTHER" id="PTHR22594">
    <property type="entry name" value="ASPARTYL/LYSYL-TRNA SYNTHETASE"/>
    <property type="match status" value="1"/>
</dbReference>
<keyword evidence="4" id="KW-0648">Protein biosynthesis</keyword>
<evidence type="ECO:0000256" key="2">
    <source>
        <dbReference type="ARBA" id="ARBA00022741"/>
    </source>
</evidence>
<name>A0A1W2FYB8_KIBAR</name>
<evidence type="ECO:0000256" key="4">
    <source>
        <dbReference type="ARBA" id="ARBA00022917"/>
    </source>
</evidence>
<keyword evidence="2" id="KW-0547">Nucleotide-binding</keyword>
<proteinExistence type="predicted"/>
<protein>
    <submittedName>
        <fullName evidence="7">Asparaginyl-tRNA synthetase</fullName>
    </submittedName>
</protein>
<dbReference type="GO" id="GO:0004812">
    <property type="term" value="F:aminoacyl-tRNA ligase activity"/>
    <property type="evidence" value="ECO:0007669"/>
    <property type="project" value="UniProtKB-KW"/>
</dbReference>
<organism evidence="7 8">
    <name type="scientific">Kibdelosporangium aridum</name>
    <dbReference type="NCBI Taxonomy" id="2030"/>
    <lineage>
        <taxon>Bacteria</taxon>
        <taxon>Bacillati</taxon>
        <taxon>Actinomycetota</taxon>
        <taxon>Actinomycetes</taxon>
        <taxon>Pseudonocardiales</taxon>
        <taxon>Pseudonocardiaceae</taxon>
        <taxon>Kibdelosporangium</taxon>
    </lineage>
</organism>
<reference evidence="7 8" key="1">
    <citation type="submission" date="2017-04" db="EMBL/GenBank/DDBJ databases">
        <authorList>
            <person name="Afonso C.L."/>
            <person name="Miller P.J."/>
            <person name="Scott M.A."/>
            <person name="Spackman E."/>
            <person name="Goraichik I."/>
            <person name="Dimitrov K.M."/>
            <person name="Suarez D.L."/>
            <person name="Swayne D.E."/>
        </authorList>
    </citation>
    <scope>NUCLEOTIDE SEQUENCE [LARGE SCALE GENOMIC DNA]</scope>
    <source>
        <strain evidence="7 8">DSM 43828</strain>
    </source>
</reference>
<evidence type="ECO:0000259" key="6">
    <source>
        <dbReference type="PROSITE" id="PS50862"/>
    </source>
</evidence>
<feature type="domain" description="Aminoacyl-transfer RNA synthetases class-II family profile" evidence="6">
    <location>
        <begin position="109"/>
        <end position="330"/>
    </location>
</feature>
<keyword evidence="1" id="KW-0436">Ligase</keyword>
<keyword evidence="8" id="KW-1185">Reference proteome</keyword>
<evidence type="ECO:0000313" key="8">
    <source>
        <dbReference type="Proteomes" id="UP000192674"/>
    </source>
</evidence>
<evidence type="ECO:0000256" key="1">
    <source>
        <dbReference type="ARBA" id="ARBA00022598"/>
    </source>
</evidence>
<dbReference type="AlphaFoldDB" id="A0A1W2FYB8"/>
<evidence type="ECO:0000313" key="7">
    <source>
        <dbReference type="EMBL" id="SMD26920.1"/>
    </source>
</evidence>
<accession>A0A1W2FYB8</accession>
<dbReference type="GO" id="GO:0005524">
    <property type="term" value="F:ATP binding"/>
    <property type="evidence" value="ECO:0007669"/>
    <property type="project" value="UniProtKB-KW"/>
</dbReference>
<evidence type="ECO:0000256" key="3">
    <source>
        <dbReference type="ARBA" id="ARBA00022840"/>
    </source>
</evidence>
<sequence>MPATAPVRPPAISDSNEPSALIEALRSPWYPLVAELHDVVLSATVSYASSQGLKALYLPVTTRTITCPTALGSDSEPVPVTVSGVNTFLADSMQFALEYGCRLARSGCYNIMPSFRGEEPDETHLGQYTHSEAEIIGGMDDLIRYVSGYVKALAAAILDRVGERLAESRGDVSHVERMANRVGAFEELSFDEAVRIVDDVEGTVKDEGIWRSLTRKGEQLLMERVDEFLWVHHFDSLAVPFYQAFGDEDARTTKSADMFFGIGEVVGGGERHSNVEQLRKSMAIHGVNELEYDWYVRMLQEAPMRTAGFGMGVERFLMWVLRHDDIRDIPLISRVGEQKDWPPAVVRP</sequence>
<dbReference type="Pfam" id="PF00152">
    <property type="entry name" value="tRNA-synt_2"/>
    <property type="match status" value="1"/>
</dbReference>
<dbReference type="InterPro" id="IPR045864">
    <property type="entry name" value="aa-tRNA-synth_II/BPL/LPL"/>
</dbReference>